<dbReference type="AlphaFoldDB" id="A0A820MKZ8"/>
<name>A0A820MKZ8_9BILA</name>
<organism evidence="2 3">
    <name type="scientific">Rotaria sordida</name>
    <dbReference type="NCBI Taxonomy" id="392033"/>
    <lineage>
        <taxon>Eukaryota</taxon>
        <taxon>Metazoa</taxon>
        <taxon>Spiralia</taxon>
        <taxon>Gnathifera</taxon>
        <taxon>Rotifera</taxon>
        <taxon>Eurotatoria</taxon>
        <taxon>Bdelloidea</taxon>
        <taxon>Philodinida</taxon>
        <taxon>Philodinidae</taxon>
        <taxon>Rotaria</taxon>
    </lineage>
</organism>
<accession>A0A820MKZ8</accession>
<dbReference type="EMBL" id="CAJOBD010058226">
    <property type="protein sequence ID" value="CAF4374141.1"/>
    <property type="molecule type" value="Genomic_DNA"/>
</dbReference>
<evidence type="ECO:0000256" key="1">
    <source>
        <dbReference type="SAM" id="MobiDB-lite"/>
    </source>
</evidence>
<dbReference type="Proteomes" id="UP000663836">
    <property type="component" value="Unassembled WGS sequence"/>
</dbReference>
<feature type="region of interest" description="Disordered" evidence="1">
    <location>
        <begin position="1"/>
        <end position="24"/>
    </location>
</feature>
<comment type="caution">
    <text evidence="2">The sequence shown here is derived from an EMBL/GenBank/DDBJ whole genome shotgun (WGS) entry which is preliminary data.</text>
</comment>
<protein>
    <submittedName>
        <fullName evidence="2">Uncharacterized protein</fullName>
    </submittedName>
</protein>
<sequence>MGKTVVPSDSGYLTTEGSEKTIGD</sequence>
<evidence type="ECO:0000313" key="3">
    <source>
        <dbReference type="Proteomes" id="UP000663836"/>
    </source>
</evidence>
<evidence type="ECO:0000313" key="2">
    <source>
        <dbReference type="EMBL" id="CAF4374141.1"/>
    </source>
</evidence>
<gene>
    <name evidence="2" type="ORF">JBS370_LOCUS42633</name>
</gene>
<reference evidence="2" key="1">
    <citation type="submission" date="2021-02" db="EMBL/GenBank/DDBJ databases">
        <authorList>
            <person name="Nowell W R."/>
        </authorList>
    </citation>
    <scope>NUCLEOTIDE SEQUENCE</scope>
</reference>
<feature type="non-terminal residue" evidence="2">
    <location>
        <position position="24"/>
    </location>
</feature>
<proteinExistence type="predicted"/>